<name>A0A6C0NFB2_ENTCL</name>
<reference evidence="1" key="1">
    <citation type="submission" date="2019-10" db="EMBL/GenBank/DDBJ databases">
        <title>Characterization of a blaNDM-1-carrying IncHI5 plasmid from Enterobacter cloacae of food animal origin.</title>
        <authorList>
            <person name="Zhu Y."/>
            <person name="Schwarz S."/>
            <person name="Liu W."/>
            <person name="Liu S."/>
            <person name="Zhang W."/>
        </authorList>
    </citation>
    <scope>NUCLEOTIDE SEQUENCE</scope>
    <source>
        <strain evidence="1">EC12</strain>
        <plasmid evidence="1">pNDM-1-EC12</plasmid>
    </source>
</reference>
<protein>
    <submittedName>
        <fullName evidence="1">Uncharacterized protein</fullName>
    </submittedName>
</protein>
<evidence type="ECO:0000313" key="1">
    <source>
        <dbReference type="EMBL" id="QHW11567.1"/>
    </source>
</evidence>
<dbReference type="AlphaFoldDB" id="A0A6C0NFB2"/>
<geneLocation type="plasmid" evidence="1">
    <name>pNDM-1-EC12</name>
</geneLocation>
<dbReference type="RefSeq" id="WP_223290576.1">
    <property type="nucleotide sequence ID" value="NZ_MN598004.1"/>
</dbReference>
<organism evidence="1">
    <name type="scientific">Enterobacter cloacae</name>
    <dbReference type="NCBI Taxonomy" id="550"/>
    <lineage>
        <taxon>Bacteria</taxon>
        <taxon>Pseudomonadati</taxon>
        <taxon>Pseudomonadota</taxon>
        <taxon>Gammaproteobacteria</taxon>
        <taxon>Enterobacterales</taxon>
        <taxon>Enterobacteriaceae</taxon>
        <taxon>Enterobacter</taxon>
        <taxon>Enterobacter cloacae complex</taxon>
    </lineage>
</organism>
<keyword evidence="1" id="KW-0614">Plasmid</keyword>
<sequence>MKVKELIAMLNERDPEAIVLISGYETIGGTEVAEADVLVEMQSICLDKADNLTGNRKVVPSGGEVSVWEGANKRGNSSRLTQSFHFFMFEPIFSPVNALNQPI</sequence>
<accession>A0A6C0NFB2</accession>
<proteinExistence type="predicted"/>
<dbReference type="EMBL" id="MN598004">
    <property type="protein sequence ID" value="QHW11567.1"/>
    <property type="molecule type" value="Genomic_DNA"/>
</dbReference>